<accession>A0ABR8VJJ1</accession>
<evidence type="ECO:0000313" key="2">
    <source>
        <dbReference type="Proteomes" id="UP000648182"/>
    </source>
</evidence>
<comment type="caution">
    <text evidence="1">The sequence shown here is derived from an EMBL/GenBank/DDBJ whole genome shotgun (WGS) entry which is preliminary data.</text>
</comment>
<protein>
    <submittedName>
        <fullName evidence="1">Uncharacterized protein</fullName>
    </submittedName>
</protein>
<organism evidence="1 2">
    <name type="scientific">Bacillus norwichensis</name>
    <dbReference type="NCBI Taxonomy" id="2762217"/>
    <lineage>
        <taxon>Bacteria</taxon>
        <taxon>Bacillati</taxon>
        <taxon>Bacillota</taxon>
        <taxon>Bacilli</taxon>
        <taxon>Bacillales</taxon>
        <taxon>Bacillaceae</taxon>
        <taxon>Bacillus</taxon>
    </lineage>
</organism>
<reference evidence="1 2" key="1">
    <citation type="submission" date="2020-08" db="EMBL/GenBank/DDBJ databases">
        <title>A Genomic Blueprint of the Chicken Gut Microbiome.</title>
        <authorList>
            <person name="Gilroy R."/>
            <person name="Ravi A."/>
            <person name="Getino M."/>
            <person name="Pursley I."/>
            <person name="Horton D.L."/>
            <person name="Alikhan N.-F."/>
            <person name="Baker D."/>
            <person name="Gharbi K."/>
            <person name="Hall N."/>
            <person name="Watson M."/>
            <person name="Adriaenssens E.M."/>
            <person name="Foster-Nyarko E."/>
            <person name="Jarju S."/>
            <person name="Secka A."/>
            <person name="Antonio M."/>
            <person name="Oren A."/>
            <person name="Chaudhuri R."/>
            <person name="La Ragione R.M."/>
            <person name="Hildebrand F."/>
            <person name="Pallen M.J."/>
        </authorList>
    </citation>
    <scope>NUCLEOTIDE SEQUENCE [LARGE SCALE GENOMIC DNA]</scope>
    <source>
        <strain evidence="1 2">Sa1BUA2</strain>
    </source>
</reference>
<dbReference type="Proteomes" id="UP000648182">
    <property type="component" value="Unassembled WGS sequence"/>
</dbReference>
<dbReference type="RefSeq" id="WP_191810810.1">
    <property type="nucleotide sequence ID" value="NZ_JACSPV010000007.1"/>
</dbReference>
<name>A0ABR8VJJ1_9BACI</name>
<dbReference type="EMBL" id="JACSPV010000007">
    <property type="protein sequence ID" value="MBD8004566.1"/>
    <property type="molecule type" value="Genomic_DNA"/>
</dbReference>
<keyword evidence="2" id="KW-1185">Reference proteome</keyword>
<gene>
    <name evidence="1" type="ORF">H9631_05675</name>
</gene>
<proteinExistence type="predicted"/>
<evidence type="ECO:0000313" key="1">
    <source>
        <dbReference type="EMBL" id="MBD8004566.1"/>
    </source>
</evidence>
<sequence length="69" mass="8464">MQTDQFNQYEQKVMNWIEDNFDMDSIVIEDFTILPYGKRILDMQGEEMAVFFDYWTDQVKHLLPQECQY</sequence>